<dbReference type="PROSITE" id="PS00463">
    <property type="entry name" value="ZN2_CY6_FUNGAL_1"/>
    <property type="match status" value="1"/>
</dbReference>
<protein>
    <recommendedName>
        <fullName evidence="3">Zn(2)-C6 fungal-type domain-containing protein</fullName>
    </recommendedName>
</protein>
<keyword evidence="5" id="KW-1185">Reference proteome</keyword>
<dbReference type="KEGG" id="aalt:CC77DRAFT_1015746"/>
<dbReference type="PANTHER" id="PTHR31001">
    <property type="entry name" value="UNCHARACTERIZED TRANSCRIPTIONAL REGULATORY PROTEIN"/>
    <property type="match status" value="1"/>
</dbReference>
<evidence type="ECO:0000259" key="3">
    <source>
        <dbReference type="PROSITE" id="PS50048"/>
    </source>
</evidence>
<dbReference type="Gene3D" id="4.10.240.10">
    <property type="entry name" value="Zn(2)-C6 fungal-type DNA-binding domain"/>
    <property type="match status" value="1"/>
</dbReference>
<dbReference type="GO" id="GO:0008270">
    <property type="term" value="F:zinc ion binding"/>
    <property type="evidence" value="ECO:0007669"/>
    <property type="project" value="InterPro"/>
</dbReference>
<dbReference type="RefSeq" id="XP_018391877.1">
    <property type="nucleotide sequence ID" value="XM_018524086.1"/>
</dbReference>
<reference evidence="4 5" key="1">
    <citation type="submission" date="2016-05" db="EMBL/GenBank/DDBJ databases">
        <title>Comparative analysis of secretome profiles of manganese(II)-oxidizing ascomycete fungi.</title>
        <authorList>
            <consortium name="DOE Joint Genome Institute"/>
            <person name="Zeiner C.A."/>
            <person name="Purvine S.O."/>
            <person name="Zink E.M."/>
            <person name="Wu S."/>
            <person name="Pasa-Tolic L."/>
            <person name="Chaput D.L."/>
            <person name="Haridas S."/>
            <person name="Grigoriev I.V."/>
            <person name="Santelli C.M."/>
            <person name="Hansel C.M."/>
        </authorList>
    </citation>
    <scope>NUCLEOTIDE SEQUENCE [LARGE SCALE GENOMIC DNA]</scope>
    <source>
        <strain evidence="4 5">SRC1lrK2f</strain>
    </source>
</reference>
<organism evidence="4 5">
    <name type="scientific">Alternaria alternata</name>
    <name type="common">Alternaria rot fungus</name>
    <name type="synonym">Torula alternata</name>
    <dbReference type="NCBI Taxonomy" id="5599"/>
    <lineage>
        <taxon>Eukaryota</taxon>
        <taxon>Fungi</taxon>
        <taxon>Dikarya</taxon>
        <taxon>Ascomycota</taxon>
        <taxon>Pezizomycotina</taxon>
        <taxon>Dothideomycetes</taxon>
        <taxon>Pleosporomycetidae</taxon>
        <taxon>Pleosporales</taxon>
        <taxon>Pleosporineae</taxon>
        <taxon>Pleosporaceae</taxon>
        <taxon>Alternaria</taxon>
        <taxon>Alternaria sect. Alternaria</taxon>
        <taxon>Alternaria alternata complex</taxon>
    </lineage>
</organism>
<dbReference type="PANTHER" id="PTHR31001:SF90">
    <property type="entry name" value="CENTROMERE DNA-BINDING PROTEIN COMPLEX CBF3 SUBUNIT B"/>
    <property type="match status" value="1"/>
</dbReference>
<comment type="subcellular location">
    <subcellularLocation>
        <location evidence="1">Nucleus</location>
    </subcellularLocation>
</comment>
<gene>
    <name evidence="4" type="ORF">CC77DRAFT_1015746</name>
</gene>
<dbReference type="Pfam" id="PF00172">
    <property type="entry name" value="Zn_clus"/>
    <property type="match status" value="1"/>
</dbReference>
<dbReference type="OMA" id="WAAANLH"/>
<dbReference type="InterPro" id="IPR036864">
    <property type="entry name" value="Zn2-C6_fun-type_DNA-bd_sf"/>
</dbReference>
<dbReference type="GeneID" id="29109680"/>
<keyword evidence="2" id="KW-0539">Nucleus</keyword>
<dbReference type="VEuPathDB" id="FungiDB:CC77DRAFT_1015746"/>
<dbReference type="InterPro" id="IPR050613">
    <property type="entry name" value="Sec_Metabolite_Reg"/>
</dbReference>
<evidence type="ECO:0000313" key="5">
    <source>
        <dbReference type="Proteomes" id="UP000077248"/>
    </source>
</evidence>
<proteinExistence type="predicted"/>
<feature type="domain" description="Zn(2)-C6 fungal-type" evidence="3">
    <location>
        <begin position="17"/>
        <end position="46"/>
    </location>
</feature>
<evidence type="ECO:0000313" key="4">
    <source>
        <dbReference type="EMBL" id="OAG26456.1"/>
    </source>
</evidence>
<dbReference type="PROSITE" id="PS50048">
    <property type="entry name" value="ZN2_CY6_FUNGAL_2"/>
    <property type="match status" value="1"/>
</dbReference>
<dbReference type="GO" id="GO:0005634">
    <property type="term" value="C:nucleus"/>
    <property type="evidence" value="ECO:0007669"/>
    <property type="project" value="UniProtKB-SubCell"/>
</dbReference>
<dbReference type="GO" id="GO:0000981">
    <property type="term" value="F:DNA-binding transcription factor activity, RNA polymerase II-specific"/>
    <property type="evidence" value="ECO:0007669"/>
    <property type="project" value="InterPro"/>
</dbReference>
<evidence type="ECO:0000256" key="1">
    <source>
        <dbReference type="ARBA" id="ARBA00004123"/>
    </source>
</evidence>
<dbReference type="EMBL" id="KV441469">
    <property type="protein sequence ID" value="OAG26456.1"/>
    <property type="molecule type" value="Genomic_DNA"/>
</dbReference>
<evidence type="ECO:0000256" key="2">
    <source>
        <dbReference type="ARBA" id="ARBA00023242"/>
    </source>
</evidence>
<sequence>MPASGKRERSSRKGQYSCNFCRSRKLRCDRPLPCTSCRSRGKVCTFDPTPAALNTQDPHTPASVAVTPKYQPLERTVKTTSPAPEESELLHEIRVLQTRANELEKHIVRSTVPVQHLGHSDSETFLSQSSLNLAEEYSKITGQSEIYRVKNIVDHLESVSMGQSSLESFFTDELDFKIGKLRSIPQAPAFTIQNGRLVPCIWLPLREEVMKLLDYYVTELNYIQHVTHYPSLAATFNEVYDQIESFELVQSGKVVLLLGIIAHTTHVWTAPKNLESELPLFLSSSQARSQTSVWIKATYTALNASQESSALVLETIQGIAILSYVICNMEGVSLRYRCLISTGLLLGRELGLHRTDHESNITTAGTLKAEIGRRVWWYLTSTDWLLAARYGGSGENVYQSNPLHMHVNKPLNTNDVDLSTDEPQQSRPLSQQTDMSYFLQRIRLSEISRNIVDQINSDPSNRRANIMAMDRQLVEMMNEVPAFLLLNGYQDTNGCTNSNHSFVQAYFLNTLLHTQRCKLHLATLTRTSTMDPTYTSSHAACLQSARQLLHIETTLLRSQNPFARRPQRPPAGLYSIFVATITLLMDVCLNKPSEIPAVLQAGDLVEGLQMIADAREDSLAAAKLYESFMQILGRYADTQHPAEHNLSATDIHATAGTLSGLPSDALREQQSYSSQINDAIHLDLVEWDDLFSSVSSSPFF</sequence>
<dbReference type="STRING" id="5599.A0A177E409"/>
<dbReference type="Proteomes" id="UP000077248">
    <property type="component" value="Unassembled WGS sequence"/>
</dbReference>
<dbReference type="SUPFAM" id="SSF57701">
    <property type="entry name" value="Zn2/Cys6 DNA-binding domain"/>
    <property type="match status" value="1"/>
</dbReference>
<dbReference type="InterPro" id="IPR001138">
    <property type="entry name" value="Zn2Cys6_DnaBD"/>
</dbReference>
<accession>A0A177E409</accession>
<name>A0A177E409_ALTAL</name>
<dbReference type="AlphaFoldDB" id="A0A177E409"/>
<dbReference type="SMART" id="SM00066">
    <property type="entry name" value="GAL4"/>
    <property type="match status" value="1"/>
</dbReference>
<dbReference type="CDD" id="cd00067">
    <property type="entry name" value="GAL4"/>
    <property type="match status" value="1"/>
</dbReference>
<dbReference type="CDD" id="cd12148">
    <property type="entry name" value="fungal_TF_MHR"/>
    <property type="match status" value="1"/>
</dbReference>